<dbReference type="AlphaFoldDB" id="A0A1L0GP71"/>
<dbReference type="EMBL" id="LT635762">
    <property type="protein sequence ID" value="SGZ57909.1"/>
    <property type="molecule type" value="Genomic_DNA"/>
</dbReference>
<keyword evidence="2" id="KW-1185">Reference proteome</keyword>
<sequence>MLCLVRTFRRFTATVCASNSSYTDVNIPETDDGSVSSPCSRETIDIMVVDTEVVTTSPTEPKNIKSHRFREFRPCKKLVYRVRELKRKLNEVIAKIMNEKVSTRGPISEPSYNSTPIDFFCDSSTNSSFEFSLEDLEALSPIN</sequence>
<gene>
    <name evidence="1" type="ORF">SAMEA4029010_CIC11G00000004984</name>
</gene>
<protein>
    <submittedName>
        <fullName evidence="1">CIC11C00000004984</fullName>
    </submittedName>
</protein>
<name>A0A1L0GP71_9ASCO</name>
<proteinExistence type="predicted"/>
<reference evidence="1 2" key="1">
    <citation type="submission" date="2016-10" db="EMBL/GenBank/DDBJ databases">
        <authorList>
            <person name="de Groot N.N."/>
        </authorList>
    </citation>
    <scope>NUCLEOTIDE SEQUENCE [LARGE SCALE GENOMIC DNA]</scope>
    <source>
        <strain evidence="1 2">CBS 141442</strain>
    </source>
</reference>
<evidence type="ECO:0000313" key="2">
    <source>
        <dbReference type="Proteomes" id="UP000182334"/>
    </source>
</evidence>
<dbReference type="Proteomes" id="UP000182334">
    <property type="component" value="Chromosome VII"/>
</dbReference>
<accession>A0A1L0GP71</accession>
<organism evidence="1 2">
    <name type="scientific">Sungouiella intermedia</name>
    <dbReference type="NCBI Taxonomy" id="45354"/>
    <lineage>
        <taxon>Eukaryota</taxon>
        <taxon>Fungi</taxon>
        <taxon>Dikarya</taxon>
        <taxon>Ascomycota</taxon>
        <taxon>Saccharomycotina</taxon>
        <taxon>Pichiomycetes</taxon>
        <taxon>Metschnikowiaceae</taxon>
        <taxon>Sungouiella</taxon>
    </lineage>
</organism>
<evidence type="ECO:0000313" key="1">
    <source>
        <dbReference type="EMBL" id="SGZ57909.1"/>
    </source>
</evidence>